<dbReference type="AlphaFoldDB" id="A0A7K3WBN4"/>
<gene>
    <name evidence="6" type="ORF">G1H19_06885</name>
</gene>
<evidence type="ECO:0000256" key="3">
    <source>
        <dbReference type="ARBA" id="ARBA00022827"/>
    </source>
</evidence>
<proteinExistence type="predicted"/>
<sequence length="520" mass="55143">MTSVHTTGATVPQAAGTVLVVGAGGSGLATALELARAGVAVRVVDAAAGPCRESRGNGLQARTLELLDLHGVTDDLVARGNPVDTLTVFAGGERLTEVDFRLAPSRFTSLVLPQCHTEEVLRRRLADHGVEVEWGTRLEAIVQDHDRVTATLQHDGGSTEAVVSWLVGADGAGSTVRKLLGFSFDGVSFEERWGLMDAALDWELPGDRIRVFRTVGGRGQLITVPLGGDRYRVQTDDIDRDDRAAPSLAHMQELFDRYSGVPGTLSSPTWTSSFRVHCRQVVAYRDRRVFLAGDAAHIHTPAGGQGLNTGIQDGINLGWKLALVAAGHAGAELLDSYEQERAPVAAAVLRLTEVLARDPGRVSVSAPADRVQVANVVSQCAITYHGGPLAATEDDAGSGLRAGDRLPDVLVDGQRLHERLRTGRVTVVRLGAAELPHVASAAVDLWDVDTTAPDQPLAEALGFRDGLAVIRPDGYLGCSTARADGATVVQDHLADVLRLSDDPHRRRPTSSAPPLAASTR</sequence>
<name>A0A7K3WBN4_9ACTN</name>
<dbReference type="InterPro" id="IPR002938">
    <property type="entry name" value="FAD-bd"/>
</dbReference>
<dbReference type="PRINTS" id="PR00420">
    <property type="entry name" value="RNGMNOXGNASE"/>
</dbReference>
<dbReference type="PANTHER" id="PTHR43004:SF19">
    <property type="entry name" value="BINDING MONOOXYGENASE, PUTATIVE (JCVI)-RELATED"/>
    <property type="match status" value="1"/>
</dbReference>
<dbReference type="InterPro" id="IPR050641">
    <property type="entry name" value="RIFMO-like"/>
</dbReference>
<dbReference type="Gene3D" id="3.30.70.2450">
    <property type="match status" value="1"/>
</dbReference>
<dbReference type="Pfam" id="PF01494">
    <property type="entry name" value="FAD_binding_3"/>
    <property type="match status" value="1"/>
</dbReference>
<comment type="cofactor">
    <cofactor evidence="1">
        <name>FAD</name>
        <dbReference type="ChEBI" id="CHEBI:57692"/>
    </cofactor>
</comment>
<evidence type="ECO:0000313" key="7">
    <source>
        <dbReference type="Proteomes" id="UP000470470"/>
    </source>
</evidence>
<keyword evidence="7" id="KW-1185">Reference proteome</keyword>
<reference evidence="6 7" key="1">
    <citation type="submission" date="2020-02" db="EMBL/GenBank/DDBJ databases">
        <title>The whole genome sequence of CPCC 205119.</title>
        <authorList>
            <person name="Jiang Z."/>
        </authorList>
    </citation>
    <scope>NUCLEOTIDE SEQUENCE [LARGE SCALE GENOMIC DNA]</scope>
    <source>
        <strain evidence="6 7">CPCC 205119</strain>
    </source>
</reference>
<dbReference type="EMBL" id="JAAGWK010000009">
    <property type="protein sequence ID" value="NEL53726.1"/>
    <property type="molecule type" value="Genomic_DNA"/>
</dbReference>
<dbReference type="GO" id="GO:0071949">
    <property type="term" value="F:FAD binding"/>
    <property type="evidence" value="ECO:0007669"/>
    <property type="project" value="InterPro"/>
</dbReference>
<dbReference type="Gene3D" id="3.50.50.60">
    <property type="entry name" value="FAD/NAD(P)-binding domain"/>
    <property type="match status" value="1"/>
</dbReference>
<dbReference type="Proteomes" id="UP000470470">
    <property type="component" value="Unassembled WGS sequence"/>
</dbReference>
<evidence type="ECO:0000259" key="5">
    <source>
        <dbReference type="Pfam" id="PF01494"/>
    </source>
</evidence>
<evidence type="ECO:0000256" key="2">
    <source>
        <dbReference type="ARBA" id="ARBA00022630"/>
    </source>
</evidence>
<feature type="region of interest" description="Disordered" evidence="4">
    <location>
        <begin position="500"/>
        <end position="520"/>
    </location>
</feature>
<dbReference type="GO" id="GO:0016709">
    <property type="term" value="F:oxidoreductase activity, acting on paired donors, with incorporation or reduction of molecular oxygen, NAD(P)H as one donor, and incorporation of one atom of oxygen"/>
    <property type="evidence" value="ECO:0007669"/>
    <property type="project" value="UniProtKB-ARBA"/>
</dbReference>
<dbReference type="RefSeq" id="WP_152728378.1">
    <property type="nucleotide sequence ID" value="NZ_JAABOZ010000002.1"/>
</dbReference>
<accession>A0A7K3WBN4</accession>
<keyword evidence="6" id="KW-0560">Oxidoreductase</keyword>
<evidence type="ECO:0000313" key="6">
    <source>
        <dbReference type="EMBL" id="NEL53726.1"/>
    </source>
</evidence>
<keyword evidence="3" id="KW-0274">FAD</keyword>
<dbReference type="PANTHER" id="PTHR43004">
    <property type="entry name" value="TRK SYSTEM POTASSIUM UPTAKE PROTEIN"/>
    <property type="match status" value="1"/>
</dbReference>
<keyword evidence="6" id="KW-0503">Monooxygenase</keyword>
<evidence type="ECO:0000256" key="4">
    <source>
        <dbReference type="SAM" id="MobiDB-lite"/>
    </source>
</evidence>
<organism evidence="6 7">
    <name type="scientific">Goekera deserti</name>
    <dbReference type="NCBI Taxonomy" id="2497753"/>
    <lineage>
        <taxon>Bacteria</taxon>
        <taxon>Bacillati</taxon>
        <taxon>Actinomycetota</taxon>
        <taxon>Actinomycetes</taxon>
        <taxon>Geodermatophilales</taxon>
        <taxon>Geodermatophilaceae</taxon>
        <taxon>Goekera</taxon>
    </lineage>
</organism>
<dbReference type="SUPFAM" id="SSF51905">
    <property type="entry name" value="FAD/NAD(P)-binding domain"/>
    <property type="match status" value="1"/>
</dbReference>
<protein>
    <submittedName>
        <fullName evidence="6">Monooxygenase, FAD-binding protein</fullName>
    </submittedName>
</protein>
<comment type="caution">
    <text evidence="6">The sequence shown here is derived from an EMBL/GenBank/DDBJ whole genome shotgun (WGS) entry which is preliminary data.</text>
</comment>
<dbReference type="InterPro" id="IPR036188">
    <property type="entry name" value="FAD/NAD-bd_sf"/>
</dbReference>
<evidence type="ECO:0000256" key="1">
    <source>
        <dbReference type="ARBA" id="ARBA00001974"/>
    </source>
</evidence>
<keyword evidence="2" id="KW-0285">Flavoprotein</keyword>
<feature type="domain" description="FAD-binding" evidence="5">
    <location>
        <begin position="17"/>
        <end position="351"/>
    </location>
</feature>